<organism evidence="1 2">
    <name type="scientific">Caryophanon tenue</name>
    <dbReference type="NCBI Taxonomy" id="33978"/>
    <lineage>
        <taxon>Bacteria</taxon>
        <taxon>Bacillati</taxon>
        <taxon>Bacillota</taxon>
        <taxon>Bacilli</taxon>
        <taxon>Bacillales</taxon>
        <taxon>Caryophanaceae</taxon>
        <taxon>Caryophanon</taxon>
    </lineage>
</organism>
<dbReference type="EMBL" id="MASJ01000023">
    <property type="protein sequence ID" value="OCS84627.1"/>
    <property type="molecule type" value="Genomic_DNA"/>
</dbReference>
<keyword evidence="1" id="KW-0808">Transferase</keyword>
<dbReference type="PANTHER" id="PTHR34822">
    <property type="entry name" value="GRPB DOMAIN PROTEIN (AFU_ORTHOLOGUE AFUA_1G01530)"/>
    <property type="match status" value="1"/>
</dbReference>
<keyword evidence="1" id="KW-0418">Kinase</keyword>
<protein>
    <submittedName>
        <fullName evidence="1">Dephospho-CoA kinase</fullName>
    </submittedName>
</protein>
<dbReference type="Gene3D" id="3.30.460.10">
    <property type="entry name" value="Beta Polymerase, domain 2"/>
    <property type="match status" value="1"/>
</dbReference>
<dbReference type="GO" id="GO:0016301">
    <property type="term" value="F:kinase activity"/>
    <property type="evidence" value="ECO:0007669"/>
    <property type="project" value="UniProtKB-KW"/>
</dbReference>
<dbReference type="Proteomes" id="UP000093199">
    <property type="component" value="Unassembled WGS sequence"/>
</dbReference>
<evidence type="ECO:0000313" key="1">
    <source>
        <dbReference type="EMBL" id="OCS84627.1"/>
    </source>
</evidence>
<dbReference type="InterPro" id="IPR043519">
    <property type="entry name" value="NT_sf"/>
</dbReference>
<gene>
    <name evidence="1" type="ORF">A6M13_03360</name>
</gene>
<comment type="caution">
    <text evidence="1">The sequence shown here is derived from an EMBL/GenBank/DDBJ whole genome shotgun (WGS) entry which is preliminary data.</text>
</comment>
<name>A0A1C0YBR0_9BACL</name>
<sequence length="177" mass="21087">MKLGLRNNEVIIVPYDKKWKKEFNKTKTEIIQHTNLKPNQIEHIGSTSINEIRAKPIIDILIGVDNLTALDKTFFKALQNAGFYRLKVERSNEIVCAKFTDKTFEIKTHFIHLVELETEKWNQMLFFRNYLNTNQDVKEQYENLKESFFNADLEGIHSYTDYKEQFIQSIFERMKSK</sequence>
<dbReference type="RefSeq" id="WP_066545755.1">
    <property type="nucleotide sequence ID" value="NZ_MASJ01000023.1"/>
</dbReference>
<proteinExistence type="predicted"/>
<dbReference type="PANTHER" id="PTHR34822:SF1">
    <property type="entry name" value="GRPB FAMILY PROTEIN"/>
    <property type="match status" value="1"/>
</dbReference>
<dbReference type="AlphaFoldDB" id="A0A1C0YBR0"/>
<accession>A0A1C0YBR0</accession>
<evidence type="ECO:0000313" key="2">
    <source>
        <dbReference type="Proteomes" id="UP000093199"/>
    </source>
</evidence>
<dbReference type="Pfam" id="PF04229">
    <property type="entry name" value="GrpB"/>
    <property type="match status" value="1"/>
</dbReference>
<reference evidence="1 2" key="1">
    <citation type="submission" date="2016-07" db="EMBL/GenBank/DDBJ databases">
        <title>Caryophanon tenue genome sequencing.</title>
        <authorList>
            <person name="Verma A."/>
            <person name="Pal Y."/>
            <person name="Krishnamurthi S."/>
        </authorList>
    </citation>
    <scope>NUCLEOTIDE SEQUENCE [LARGE SCALE GENOMIC DNA]</scope>
    <source>
        <strain evidence="1 2">DSM 14152</strain>
    </source>
</reference>
<dbReference type="STRING" id="33978.A6M13_03360"/>
<keyword evidence="2" id="KW-1185">Reference proteome</keyword>
<dbReference type="SUPFAM" id="SSF81301">
    <property type="entry name" value="Nucleotidyltransferase"/>
    <property type="match status" value="1"/>
</dbReference>
<dbReference type="OrthoDB" id="9799092at2"/>
<dbReference type="InterPro" id="IPR007344">
    <property type="entry name" value="GrpB/CoaE"/>
</dbReference>